<evidence type="ECO:0000256" key="4">
    <source>
        <dbReference type="ARBA" id="ARBA00022917"/>
    </source>
</evidence>
<dbReference type="OrthoDB" id="276063at2759"/>
<dbReference type="GO" id="GO:0042586">
    <property type="term" value="F:peptide deformylase activity"/>
    <property type="evidence" value="ECO:0007669"/>
    <property type="project" value="UniProtKB-EC"/>
</dbReference>
<dbReference type="GeneID" id="112689146"/>
<organism evidence="8 9">
    <name type="scientific">Sipha flava</name>
    <name type="common">yellow sugarcane aphid</name>
    <dbReference type="NCBI Taxonomy" id="143950"/>
    <lineage>
        <taxon>Eukaryota</taxon>
        <taxon>Metazoa</taxon>
        <taxon>Ecdysozoa</taxon>
        <taxon>Arthropoda</taxon>
        <taxon>Hexapoda</taxon>
        <taxon>Insecta</taxon>
        <taxon>Pterygota</taxon>
        <taxon>Neoptera</taxon>
        <taxon>Paraneoptera</taxon>
        <taxon>Hemiptera</taxon>
        <taxon>Sternorrhyncha</taxon>
        <taxon>Aphidomorpha</taxon>
        <taxon>Aphidoidea</taxon>
        <taxon>Aphididae</taxon>
        <taxon>Sipha</taxon>
    </lineage>
</organism>
<name>A0A8B8G6X3_9HEMI</name>
<dbReference type="GO" id="GO:0005739">
    <property type="term" value="C:mitochondrion"/>
    <property type="evidence" value="ECO:0007669"/>
    <property type="project" value="UniProtKB-ARBA"/>
</dbReference>
<dbReference type="Proteomes" id="UP000694846">
    <property type="component" value="Unplaced"/>
</dbReference>
<evidence type="ECO:0000256" key="7">
    <source>
        <dbReference type="RuleBase" id="RU362111"/>
    </source>
</evidence>
<dbReference type="InterPro" id="IPR023635">
    <property type="entry name" value="Peptide_deformylase"/>
</dbReference>
<dbReference type="PIRSF" id="PIRSF004749">
    <property type="entry name" value="Pep_def"/>
    <property type="match status" value="1"/>
</dbReference>
<dbReference type="GO" id="GO:0046872">
    <property type="term" value="F:metal ion binding"/>
    <property type="evidence" value="ECO:0007669"/>
    <property type="project" value="UniProtKB-KW"/>
</dbReference>
<dbReference type="NCBIfam" id="NF001159">
    <property type="entry name" value="PRK00150.1-3"/>
    <property type="match status" value="1"/>
</dbReference>
<keyword evidence="3 7" id="KW-0378">Hydrolase</keyword>
<evidence type="ECO:0000313" key="8">
    <source>
        <dbReference type="Proteomes" id="UP000694846"/>
    </source>
</evidence>
<reference evidence="9" key="1">
    <citation type="submission" date="2025-08" db="UniProtKB">
        <authorList>
            <consortium name="RefSeq"/>
        </authorList>
    </citation>
    <scope>IDENTIFICATION</scope>
    <source>
        <tissue evidence="9">Whole body</tissue>
    </source>
</reference>
<dbReference type="InterPro" id="IPR036821">
    <property type="entry name" value="Peptide_deformylase_sf"/>
</dbReference>
<dbReference type="CDD" id="cd00487">
    <property type="entry name" value="Pep_deformylase"/>
    <property type="match status" value="1"/>
</dbReference>
<evidence type="ECO:0000313" key="9">
    <source>
        <dbReference type="RefSeq" id="XP_025418475.1"/>
    </source>
</evidence>
<keyword evidence="8" id="KW-1185">Reference proteome</keyword>
<dbReference type="EC" id="3.5.1.88" evidence="7"/>
<dbReference type="AlphaFoldDB" id="A0A8B8G6X3"/>
<proteinExistence type="inferred from homology"/>
<gene>
    <name evidence="9" type="primary">LOC112689146</name>
</gene>
<comment type="catalytic activity">
    <reaction evidence="6 7">
        <text>N-terminal N-formyl-L-methionyl-[peptide] + H2O = N-terminal L-methionyl-[peptide] + formate</text>
        <dbReference type="Rhea" id="RHEA:24420"/>
        <dbReference type="Rhea" id="RHEA-COMP:10639"/>
        <dbReference type="Rhea" id="RHEA-COMP:10640"/>
        <dbReference type="ChEBI" id="CHEBI:15377"/>
        <dbReference type="ChEBI" id="CHEBI:15740"/>
        <dbReference type="ChEBI" id="CHEBI:49298"/>
        <dbReference type="ChEBI" id="CHEBI:64731"/>
        <dbReference type="EC" id="3.5.1.88"/>
    </reaction>
</comment>
<dbReference type="Gene3D" id="3.90.45.10">
    <property type="entry name" value="Peptide deformylase"/>
    <property type="match status" value="1"/>
</dbReference>
<evidence type="ECO:0000256" key="5">
    <source>
        <dbReference type="ARBA" id="ARBA00037114"/>
    </source>
</evidence>
<dbReference type="PANTHER" id="PTHR10458">
    <property type="entry name" value="PEPTIDE DEFORMYLASE"/>
    <property type="match status" value="1"/>
</dbReference>
<dbReference type="PANTHER" id="PTHR10458:SF2">
    <property type="entry name" value="PEPTIDE DEFORMYLASE, MITOCHONDRIAL"/>
    <property type="match status" value="1"/>
</dbReference>
<evidence type="ECO:0000256" key="6">
    <source>
        <dbReference type="ARBA" id="ARBA00048875"/>
    </source>
</evidence>
<dbReference type="HAMAP" id="MF_00163">
    <property type="entry name" value="Pep_deformylase"/>
    <property type="match status" value="1"/>
</dbReference>
<keyword evidence="4 7" id="KW-0648">Protein biosynthesis</keyword>
<dbReference type="PRINTS" id="PR01576">
    <property type="entry name" value="PDEFORMYLASE"/>
</dbReference>
<evidence type="ECO:0000256" key="1">
    <source>
        <dbReference type="ARBA" id="ARBA00010759"/>
    </source>
</evidence>
<dbReference type="Pfam" id="PF01327">
    <property type="entry name" value="Pep_deformylase"/>
    <property type="match status" value="1"/>
</dbReference>
<evidence type="ECO:0000256" key="2">
    <source>
        <dbReference type="ARBA" id="ARBA00022723"/>
    </source>
</evidence>
<dbReference type="FunFam" id="3.90.45.10:FF:000003">
    <property type="entry name" value="Peptide deformylase"/>
    <property type="match status" value="1"/>
</dbReference>
<dbReference type="RefSeq" id="XP_025418475.1">
    <property type="nucleotide sequence ID" value="XM_025562690.1"/>
</dbReference>
<protein>
    <recommendedName>
        <fullName evidence="7">Peptide deformylase</fullName>
        <ecNumber evidence="7">3.5.1.88</ecNumber>
    </recommendedName>
</protein>
<comment type="function">
    <text evidence="5 7">Removes the formyl group from the N-terminal Met of newly synthesized proteins.</text>
</comment>
<comment type="similarity">
    <text evidence="1 7">Belongs to the polypeptide deformylase family.</text>
</comment>
<dbReference type="GO" id="GO:0006412">
    <property type="term" value="P:translation"/>
    <property type="evidence" value="ECO:0007669"/>
    <property type="project" value="UniProtKB-KW"/>
</dbReference>
<accession>A0A8B8G6X3</accession>
<keyword evidence="2 7" id="KW-0479">Metal-binding</keyword>
<dbReference type="SUPFAM" id="SSF56420">
    <property type="entry name" value="Peptide deformylase"/>
    <property type="match status" value="1"/>
</dbReference>
<sequence length="213" mass="24572">MAWRFLKRTINRMFLTKNPIPPYKNHVVQIGDPILRNKSSPIPVDVIKSEEVQNVIHLMRSRIQMSNLIGLSAPQIGVPFQIFVVHFPHPSKFFSKEEIAKKEMEYIENQVWINPKLTVTDHTCITFSEACASFKGYSAEVPRFKRVLLTGVNENGEKKTLDAKGWTSRIIQHEMDHLNGIMFSDRMIPSSLCCTGWHSINKFQGLVELRYDN</sequence>
<evidence type="ECO:0000256" key="3">
    <source>
        <dbReference type="ARBA" id="ARBA00022801"/>
    </source>
</evidence>